<dbReference type="InterPro" id="IPR009057">
    <property type="entry name" value="Homeodomain-like_sf"/>
</dbReference>
<dbReference type="InParanoid" id="A0A671EZ42"/>
<evidence type="ECO:0000313" key="5">
    <source>
        <dbReference type="Proteomes" id="UP000472240"/>
    </source>
</evidence>
<name>A0A671EZ42_RHIFE</name>
<evidence type="ECO:0000313" key="4">
    <source>
        <dbReference type="Ensembl" id="ENSRFEP00010016813.1"/>
    </source>
</evidence>
<dbReference type="Pfam" id="PF03184">
    <property type="entry name" value="DDE_1"/>
    <property type="match status" value="1"/>
</dbReference>
<dbReference type="PANTHER" id="PTHR19303">
    <property type="entry name" value="TRANSPOSON"/>
    <property type="match status" value="1"/>
</dbReference>
<dbReference type="SUPFAM" id="SSF46689">
    <property type="entry name" value="Homeodomain-like"/>
    <property type="match status" value="2"/>
</dbReference>
<gene>
    <name evidence="4" type="primary">LOC117029422</name>
</gene>
<dbReference type="OrthoDB" id="125347at2759"/>
<evidence type="ECO:0000256" key="2">
    <source>
        <dbReference type="SAM" id="MobiDB-lite"/>
    </source>
</evidence>
<dbReference type="Gene3D" id="1.10.10.60">
    <property type="entry name" value="Homeodomain-like"/>
    <property type="match status" value="2"/>
</dbReference>
<keyword evidence="5" id="KW-1185">Reference proteome</keyword>
<dbReference type="InterPro" id="IPR050863">
    <property type="entry name" value="CenT-Element_Derived"/>
</dbReference>
<feature type="region of interest" description="Disordered" evidence="2">
    <location>
        <begin position="547"/>
        <end position="573"/>
    </location>
</feature>
<sequence length="650" mass="74640">MDKSCKAKRIINRTTIEVKKEIISKHESGVRVCDLATQFGIAKSTISTILKNKEAIKGANVARGVKTLTRQRTQTIEEVEKLLFIWINEKQLAGDSVSESIICEKALHLHADLIKNTPGTSPESDIFKASRGWFEKFKRRSGIRNVVRHGKAASANKEDADQFVLEFKDYVEAEGFLPQQVFNCDETGLFWKKMPKRTYITKEEKSLPGHKPMKDRLTLLFCGNASGDFKLKPLLVYHSENPRVFKKNNVIKSKLHVMWRANSKAWVTRQFFIEWVHEVFGPSVKKYLQEKNLPIKCLLVMENAPAHSPGLEDELMEEFSFINVKFLPPNTTPLVQPMDQQVISNFKKLYTKALFQRCFEVTSDTELTLREFWKNHFNILHCLHLIDKAWRDVSHRTMKSAWKKLWPDAVPERVFEDVEEDAPIVEDIVSLGKSMGLEVSSDDVEELVEDHKTELTTEELQHILTEQQQAATEELSSEEEGRGSVSTALIKEMCAKWIEVQIFVEKYHPDKAAVSHATNTFNDNAMSHFRQILKHRKKQMSIEKCLVRKRSSESKPGVSGVKKSREGMAEEESPTVILEEGYRTPEQQSPIVILEEDHRTPEQHSPIVILEEDHRTPEQHSPIVILEEDHRTPEQHSPIMIIEGDPPSKP</sequence>
<dbReference type="KEGG" id="rfq:117029422"/>
<reference evidence="4 5" key="2">
    <citation type="journal article" date="2018" name="Annu Rev Anim Biosci">
        <title>Bat Biology, Genomes, and the Bat1K Project: To Generate Chromosome-Level Genomes for All Living Bat Species.</title>
        <authorList>
            <person name="Teeling E.C."/>
            <person name="Vernes S.C."/>
            <person name="Davalos L.M."/>
            <person name="Ray D.A."/>
            <person name="Gilbert M.T.P."/>
            <person name="Myers E."/>
        </authorList>
    </citation>
    <scope>NUCLEOTIDE SEQUENCE</scope>
</reference>
<dbReference type="InterPro" id="IPR036397">
    <property type="entry name" value="RNaseH_sf"/>
</dbReference>
<reference evidence="4" key="4">
    <citation type="submission" date="2025-08" db="UniProtKB">
        <authorList>
            <consortium name="Ensembl"/>
        </authorList>
    </citation>
    <scope>IDENTIFICATION</scope>
</reference>
<accession>A0A671EZ42</accession>
<dbReference type="InterPro" id="IPR004875">
    <property type="entry name" value="DDE_SF_endonuclease_dom"/>
</dbReference>
<reference evidence="5" key="3">
    <citation type="submission" date="2018-12" db="EMBL/GenBank/DDBJ databases">
        <title>G10K-VGP greater horseshoe bat female genome, primary haplotype.</title>
        <authorList>
            <person name="Teeling E."/>
            <person name="Myers G."/>
            <person name="Vernes S."/>
            <person name="Pippel M."/>
            <person name="Winkler S."/>
            <person name="Fedrigo O."/>
            <person name="Rhie A."/>
            <person name="Koren S."/>
            <person name="Phillippy A."/>
            <person name="Lewin H."/>
            <person name="Damas J."/>
            <person name="Howe K."/>
            <person name="Mountcastle J."/>
            <person name="Jarvis E.D."/>
        </authorList>
    </citation>
    <scope>NUCLEOTIDE SEQUENCE [LARGE SCALE GENOMIC DNA]</scope>
</reference>
<dbReference type="Gene3D" id="3.30.420.10">
    <property type="entry name" value="Ribonuclease H-like superfamily/Ribonuclease H"/>
    <property type="match status" value="1"/>
</dbReference>
<dbReference type="SMART" id="SM00674">
    <property type="entry name" value="CENPB"/>
    <property type="match status" value="1"/>
</dbReference>
<reference evidence="4 5" key="1">
    <citation type="journal article" date="2015" name="Annu Rev Anim Biosci">
        <title>The Genome 10K Project: a way forward.</title>
        <authorList>
            <person name="Koepfli K.P."/>
            <person name="Paten B."/>
            <person name="O'Brien S.J."/>
            <person name="Koepfli K.P."/>
            <person name="Paten B."/>
            <person name="Antunes A."/>
            <person name="Belov K."/>
            <person name="Bustamante C."/>
            <person name="Castoe T.A."/>
            <person name="Clawson H."/>
            <person name="Crawford A.J."/>
            <person name="Diekhans M."/>
            <person name="Distel D."/>
            <person name="Durbin R."/>
            <person name="Earl D."/>
            <person name="Fujita M.K."/>
            <person name="Gamble T."/>
            <person name="Georges A."/>
            <person name="Gemmell N."/>
            <person name="Gilbert M.T."/>
            <person name="Graves J.M."/>
            <person name="Green R.E."/>
            <person name="Hickey G."/>
            <person name="Jarvis E.D."/>
            <person name="Johnson W."/>
            <person name="Komissarov A."/>
            <person name="Korf I."/>
            <person name="Kuhn R."/>
            <person name="Larkin D.M."/>
            <person name="Lewin H."/>
            <person name="Lopez J.V."/>
            <person name="Ma J."/>
            <person name="Marques-Bonet T."/>
            <person name="Miller W."/>
            <person name="Murphy R."/>
            <person name="Pevzner P."/>
            <person name="Shapiro B."/>
            <person name="Steiner C."/>
            <person name="Tamazian G."/>
            <person name="Venkatesh B."/>
            <person name="Wang J."/>
            <person name="Wayne R."/>
            <person name="Wiley E."/>
            <person name="Yang H."/>
            <person name="Zhang G."/>
            <person name="Haussler D."/>
            <person name="Ryder O."/>
            <person name="O'Brien S.J."/>
        </authorList>
    </citation>
    <scope>NUCLEOTIDE SEQUENCE</scope>
</reference>
<keyword evidence="1" id="KW-0238">DNA-binding</keyword>
<dbReference type="AlphaFoldDB" id="A0A671EZ42"/>
<dbReference type="GO" id="GO:0003677">
    <property type="term" value="F:DNA binding"/>
    <property type="evidence" value="ECO:0007669"/>
    <property type="project" value="UniProtKB-KW"/>
</dbReference>
<dbReference type="GeneTree" id="ENSGT00940000154420"/>
<evidence type="ECO:0000259" key="3">
    <source>
        <dbReference type="PROSITE" id="PS51253"/>
    </source>
</evidence>
<dbReference type="InterPro" id="IPR006600">
    <property type="entry name" value="HTH_CenpB_DNA-bd_dom"/>
</dbReference>
<dbReference type="GO" id="GO:0005634">
    <property type="term" value="C:nucleus"/>
    <property type="evidence" value="ECO:0007669"/>
    <property type="project" value="TreeGrafter"/>
</dbReference>
<organism evidence="4 5">
    <name type="scientific">Rhinolophus ferrumequinum</name>
    <name type="common">Greater horseshoe bat</name>
    <dbReference type="NCBI Taxonomy" id="59479"/>
    <lineage>
        <taxon>Eukaryota</taxon>
        <taxon>Metazoa</taxon>
        <taxon>Chordata</taxon>
        <taxon>Craniata</taxon>
        <taxon>Vertebrata</taxon>
        <taxon>Euteleostomi</taxon>
        <taxon>Mammalia</taxon>
        <taxon>Eutheria</taxon>
        <taxon>Laurasiatheria</taxon>
        <taxon>Chiroptera</taxon>
        <taxon>Yinpterochiroptera</taxon>
        <taxon>Rhinolophoidea</taxon>
        <taxon>Rhinolophidae</taxon>
        <taxon>Rhinolophinae</taxon>
        <taxon>Rhinolophus</taxon>
    </lineage>
</organism>
<dbReference type="PROSITE" id="PS51253">
    <property type="entry name" value="HTH_CENPB"/>
    <property type="match status" value="1"/>
</dbReference>
<dbReference type="Proteomes" id="UP000472240">
    <property type="component" value="Chromosome 10"/>
</dbReference>
<dbReference type="PANTHER" id="PTHR19303:SF27">
    <property type="entry name" value="HTH CENPB-TYPE DOMAIN-CONTAINING PROTEIN"/>
    <property type="match status" value="1"/>
</dbReference>
<feature type="domain" description="HTH CENPB-type" evidence="3">
    <location>
        <begin position="67"/>
        <end position="147"/>
    </location>
</feature>
<dbReference type="GeneID" id="117029422"/>
<evidence type="ECO:0000256" key="1">
    <source>
        <dbReference type="ARBA" id="ARBA00023125"/>
    </source>
</evidence>
<dbReference type="Ensembl" id="ENSRFET00010018337.1">
    <property type="protein sequence ID" value="ENSRFEP00010016813.1"/>
    <property type="gene ID" value="ENSRFEG00010011417.1"/>
</dbReference>
<proteinExistence type="predicted"/>
<dbReference type="Pfam" id="PF03221">
    <property type="entry name" value="HTH_Tnp_Tc5"/>
    <property type="match status" value="1"/>
</dbReference>
<feature type="region of interest" description="Disordered" evidence="2">
    <location>
        <begin position="623"/>
        <end position="650"/>
    </location>
</feature>
<dbReference type="RefSeq" id="XP_032974578.1">
    <property type="nucleotide sequence ID" value="XM_033118687.1"/>
</dbReference>
<dbReference type="OMA" id="EDHRTPE"/>
<protein>
    <recommendedName>
        <fullName evidence="3">HTH CENPB-type domain-containing protein</fullName>
    </recommendedName>
</protein>
<reference evidence="4" key="5">
    <citation type="submission" date="2025-09" db="UniProtKB">
        <authorList>
            <consortium name="Ensembl"/>
        </authorList>
    </citation>
    <scope>IDENTIFICATION</scope>
</reference>